<dbReference type="RefSeq" id="WP_132119761.1">
    <property type="nucleotide sequence ID" value="NZ_SMJU01000010.1"/>
</dbReference>
<dbReference type="EMBL" id="SMJU01000010">
    <property type="protein sequence ID" value="TDB63415.1"/>
    <property type="molecule type" value="Genomic_DNA"/>
</dbReference>
<feature type="signal peptide" evidence="1">
    <location>
        <begin position="1"/>
        <end position="20"/>
    </location>
</feature>
<comment type="caution">
    <text evidence="2">The sequence shown here is derived from an EMBL/GenBank/DDBJ whole genome shotgun (WGS) entry which is preliminary data.</text>
</comment>
<dbReference type="AlphaFoldDB" id="A0A4V2X9E6"/>
<evidence type="ECO:0008006" key="4">
    <source>
        <dbReference type="Google" id="ProtNLM"/>
    </source>
</evidence>
<feature type="chain" id="PRO_5021016335" description="Tetratricopeptide repeat protein" evidence="1">
    <location>
        <begin position="21"/>
        <end position="217"/>
    </location>
</feature>
<dbReference type="InterPro" id="IPR011990">
    <property type="entry name" value="TPR-like_helical_dom_sf"/>
</dbReference>
<evidence type="ECO:0000256" key="1">
    <source>
        <dbReference type="SAM" id="SignalP"/>
    </source>
</evidence>
<evidence type="ECO:0000313" key="3">
    <source>
        <dbReference type="Proteomes" id="UP000295706"/>
    </source>
</evidence>
<keyword evidence="1" id="KW-0732">Signal</keyword>
<dbReference type="Proteomes" id="UP000295706">
    <property type="component" value="Unassembled WGS sequence"/>
</dbReference>
<proteinExistence type="predicted"/>
<protein>
    <recommendedName>
        <fullName evidence="4">Tetratricopeptide repeat protein</fullName>
    </recommendedName>
</protein>
<sequence>MKKTVFTLLIFVFAMQVSFAQTEKYTEAMKSALRALHQSMAGEPKRDELLGLANRFERIASAEPTQWLPRYYAAYCYSSLGFMGEDMLEKDQMSDKADAFLKEAEALTGESSELWVMKAQVQQARLAADPMSRWQTYGTKFEESLAKATALDPNNPRIYTLRGTTLLYTPDQFGGGKKMAKPVLEKALEKYAEFRPETELHPGWGKEQAAWMLSQCN</sequence>
<dbReference type="OrthoDB" id="1150971at2"/>
<reference evidence="2 3" key="1">
    <citation type="submission" date="2019-02" db="EMBL/GenBank/DDBJ databases">
        <title>Arundinibacter roseus gen. nov., sp. nov., a new member of the family Cytophagaceae.</title>
        <authorList>
            <person name="Szuroczki S."/>
            <person name="Khayer B."/>
            <person name="Sproer C."/>
            <person name="Toumi M."/>
            <person name="Szabo A."/>
            <person name="Felfoldi T."/>
            <person name="Schumann P."/>
            <person name="Toth E."/>
        </authorList>
    </citation>
    <scope>NUCLEOTIDE SEQUENCE [LARGE SCALE GENOMIC DNA]</scope>
    <source>
        <strain evidence="2 3">DMA-k-7a</strain>
    </source>
</reference>
<accession>A0A4V2X9E6</accession>
<keyword evidence="3" id="KW-1185">Reference proteome</keyword>
<evidence type="ECO:0000313" key="2">
    <source>
        <dbReference type="EMBL" id="TDB63415.1"/>
    </source>
</evidence>
<name>A0A4V2X9E6_9BACT</name>
<gene>
    <name evidence="2" type="ORF">EZE20_16765</name>
</gene>
<dbReference type="Gene3D" id="1.25.40.10">
    <property type="entry name" value="Tetratricopeptide repeat domain"/>
    <property type="match status" value="1"/>
</dbReference>
<organism evidence="2 3">
    <name type="scientific">Arundinibacter roseus</name>
    <dbReference type="NCBI Taxonomy" id="2070510"/>
    <lineage>
        <taxon>Bacteria</taxon>
        <taxon>Pseudomonadati</taxon>
        <taxon>Bacteroidota</taxon>
        <taxon>Cytophagia</taxon>
        <taxon>Cytophagales</taxon>
        <taxon>Spirosomataceae</taxon>
        <taxon>Arundinibacter</taxon>
    </lineage>
</organism>